<accession>A0A4U7BKW0</accession>
<dbReference type="Gene3D" id="3.30.160.250">
    <property type="match status" value="1"/>
</dbReference>
<reference evidence="1 2" key="1">
    <citation type="submission" date="2018-05" db="EMBL/GenBank/DDBJ databases">
        <title>Novel Campyloabacter and Helicobacter Species and Strains.</title>
        <authorList>
            <person name="Mannion A.J."/>
            <person name="Shen Z."/>
            <person name="Fox J.G."/>
        </authorList>
    </citation>
    <scope>NUCLEOTIDE SEQUENCE [LARGE SCALE GENOMIC DNA]</scope>
    <source>
        <strain evidence="2">MIT17-664</strain>
    </source>
</reference>
<dbReference type="Proteomes" id="UP000308838">
    <property type="component" value="Unassembled WGS sequence"/>
</dbReference>
<proteinExistence type="predicted"/>
<evidence type="ECO:0000313" key="1">
    <source>
        <dbReference type="EMBL" id="TKX31141.1"/>
    </source>
</evidence>
<dbReference type="RefSeq" id="WP_137620555.1">
    <property type="nucleotide sequence ID" value="NZ_NXLZ01000005.1"/>
</dbReference>
<dbReference type="InterPro" id="IPR035069">
    <property type="entry name" value="TTHA1013/TTHA0281-like"/>
</dbReference>
<evidence type="ECO:0000313" key="2">
    <source>
        <dbReference type="Proteomes" id="UP000308838"/>
    </source>
</evidence>
<dbReference type="SUPFAM" id="SSF143100">
    <property type="entry name" value="TTHA1013/TTHA0281-like"/>
    <property type="match status" value="1"/>
</dbReference>
<sequence length="122" mass="13905">MKKDINYYLNLPYKINLVKLEDGDYYAQFDDKELNKLVLMAGDGKTPNEAIEDLKNAFVCYLEEALASNEFIPEPVQKDKSKNLAITLKHSLIDEIDFYSKKMGLSRSAFLAVSAKAYIKTL</sequence>
<protein>
    <submittedName>
        <fullName evidence="1">HicB family protein</fullName>
    </submittedName>
</protein>
<dbReference type="AlphaFoldDB" id="A0A4U7BKW0"/>
<dbReference type="OrthoDB" id="5419659at2"/>
<dbReference type="EMBL" id="NXLZ01000005">
    <property type="protein sequence ID" value="TKX31141.1"/>
    <property type="molecule type" value="Genomic_DNA"/>
</dbReference>
<comment type="caution">
    <text evidence="1">The sequence shown here is derived from an EMBL/GenBank/DDBJ whole genome shotgun (WGS) entry which is preliminary data.</text>
</comment>
<name>A0A4U7BKW0_9BACT</name>
<keyword evidence="2" id="KW-1185">Reference proteome</keyword>
<gene>
    <name evidence="1" type="ORF">CQA69_04175</name>
</gene>
<organism evidence="1 2">
    <name type="scientific">Campylobacter estrildidarum</name>
    <dbReference type="NCBI Taxonomy" id="2510189"/>
    <lineage>
        <taxon>Bacteria</taxon>
        <taxon>Pseudomonadati</taxon>
        <taxon>Campylobacterota</taxon>
        <taxon>Epsilonproteobacteria</taxon>
        <taxon>Campylobacterales</taxon>
        <taxon>Campylobacteraceae</taxon>
        <taxon>Campylobacter</taxon>
    </lineage>
</organism>